<dbReference type="InterPro" id="IPR000210">
    <property type="entry name" value="BTB/POZ_dom"/>
</dbReference>
<dbReference type="PROSITE" id="PS50097">
    <property type="entry name" value="BTB"/>
    <property type="match status" value="1"/>
</dbReference>
<feature type="compositionally biased region" description="Acidic residues" evidence="1">
    <location>
        <begin position="370"/>
        <end position="400"/>
    </location>
</feature>
<evidence type="ECO:0000256" key="1">
    <source>
        <dbReference type="SAM" id="MobiDB-lite"/>
    </source>
</evidence>
<dbReference type="AlphaFoldDB" id="A0A7S1USU3"/>
<evidence type="ECO:0000259" key="2">
    <source>
        <dbReference type="PROSITE" id="PS50097"/>
    </source>
</evidence>
<feature type="domain" description="BTB" evidence="2">
    <location>
        <begin position="56"/>
        <end position="135"/>
    </location>
</feature>
<feature type="compositionally biased region" description="Low complexity" evidence="1">
    <location>
        <begin position="360"/>
        <end position="369"/>
    </location>
</feature>
<protein>
    <recommendedName>
        <fullName evidence="2">BTB domain-containing protein</fullName>
    </recommendedName>
</protein>
<dbReference type="EMBL" id="HBGK01008305">
    <property type="protein sequence ID" value="CAD9275391.1"/>
    <property type="molecule type" value="Transcribed_RNA"/>
</dbReference>
<name>A0A7S1USU3_9STRA</name>
<reference evidence="3" key="1">
    <citation type="submission" date="2021-01" db="EMBL/GenBank/DDBJ databases">
        <authorList>
            <person name="Corre E."/>
            <person name="Pelletier E."/>
            <person name="Niang G."/>
            <person name="Scheremetjew M."/>
            <person name="Finn R."/>
            <person name="Kale V."/>
            <person name="Holt S."/>
            <person name="Cochrane G."/>
            <person name="Meng A."/>
            <person name="Brown T."/>
            <person name="Cohen L."/>
        </authorList>
    </citation>
    <scope>NUCLEOTIDE SEQUENCE</scope>
    <source>
        <strain evidence="3">CCMP 410</strain>
    </source>
</reference>
<gene>
    <name evidence="3" type="ORF">GOCE00092_LOCUS4299</name>
</gene>
<dbReference type="SUPFAM" id="SSF54695">
    <property type="entry name" value="POZ domain"/>
    <property type="match status" value="1"/>
</dbReference>
<evidence type="ECO:0000313" key="3">
    <source>
        <dbReference type="EMBL" id="CAD9275391.1"/>
    </source>
</evidence>
<dbReference type="Pfam" id="PF00651">
    <property type="entry name" value="BTB"/>
    <property type="match status" value="1"/>
</dbReference>
<proteinExistence type="predicted"/>
<dbReference type="InterPro" id="IPR011333">
    <property type="entry name" value="SKP1/BTB/POZ_sf"/>
</dbReference>
<organism evidence="3">
    <name type="scientific">Grammatophora oceanica</name>
    <dbReference type="NCBI Taxonomy" id="210454"/>
    <lineage>
        <taxon>Eukaryota</taxon>
        <taxon>Sar</taxon>
        <taxon>Stramenopiles</taxon>
        <taxon>Ochrophyta</taxon>
        <taxon>Bacillariophyta</taxon>
        <taxon>Fragilariophyceae</taxon>
        <taxon>Fragilariophycidae</taxon>
        <taxon>Rhabdonematales</taxon>
        <taxon>Grammatophoraceae</taxon>
        <taxon>Grammatophora</taxon>
    </lineage>
</organism>
<dbReference type="CDD" id="cd18186">
    <property type="entry name" value="BTB_POZ_ZBTB_KLHL-like"/>
    <property type="match status" value="1"/>
</dbReference>
<accession>A0A7S1USU3</accession>
<feature type="region of interest" description="Disordered" evidence="1">
    <location>
        <begin position="356"/>
        <end position="407"/>
    </location>
</feature>
<sequence length="423" mass="47282">MDLGSFSFLDENRGGHSEPFSWKLDPDESFSDWTIEIEATHSNSSILGEIAAEMDTDIAERTRTRSREDGENGPTTVFHVHKCFLGSGERRSLYFERVFKSSDRIQEGLNSTSKIKLEESALRSFPIMLDYMYSSPHGALEATSESAVALRWLSTYFGIQKMFEATNDFINHDLSIKNAHMYLSEGEAYSDDKIVEAALTICSTKLNQMQDEHVVLLRPDLFSLVLDSAKDVQSSKVLSRRIKAYCDAHRDEVTADMLSKWTNPDVLPTVDPDVALSLLRHAEVHNLTFDGGTGGKTSSLKKRCSKAVVQNWKSTLMTSIQSKRRAVASGYSAISDKEKISILEKSLVAAHNRLDELGDDSSSSSSEDSISIDDSSDDSDSDDDESTSDGGDDSSTDSDVYEARERAREMFLAERRRRRARRN</sequence>
<dbReference type="Gene3D" id="3.30.710.10">
    <property type="entry name" value="Potassium Channel Kv1.1, Chain A"/>
    <property type="match status" value="1"/>
</dbReference>